<feature type="non-terminal residue" evidence="2">
    <location>
        <position position="69"/>
    </location>
</feature>
<name>A0AAV5UY00_9BILA</name>
<comment type="caution">
    <text evidence="2">The sequence shown here is derived from an EMBL/GenBank/DDBJ whole genome shotgun (WGS) entry which is preliminary data.</text>
</comment>
<evidence type="ECO:0000256" key="1">
    <source>
        <dbReference type="SAM" id="MobiDB-lite"/>
    </source>
</evidence>
<feature type="compositionally biased region" description="Basic and acidic residues" evidence="1">
    <location>
        <begin position="42"/>
        <end position="69"/>
    </location>
</feature>
<evidence type="ECO:0000313" key="2">
    <source>
        <dbReference type="EMBL" id="GMT11038.1"/>
    </source>
</evidence>
<organism evidence="2 3">
    <name type="scientific">Pristionchus fissidentatus</name>
    <dbReference type="NCBI Taxonomy" id="1538716"/>
    <lineage>
        <taxon>Eukaryota</taxon>
        <taxon>Metazoa</taxon>
        <taxon>Ecdysozoa</taxon>
        <taxon>Nematoda</taxon>
        <taxon>Chromadorea</taxon>
        <taxon>Rhabditida</taxon>
        <taxon>Rhabditina</taxon>
        <taxon>Diplogasteromorpha</taxon>
        <taxon>Diplogasteroidea</taxon>
        <taxon>Neodiplogasteridae</taxon>
        <taxon>Pristionchus</taxon>
    </lineage>
</organism>
<reference evidence="2" key="1">
    <citation type="submission" date="2023-10" db="EMBL/GenBank/DDBJ databases">
        <title>Genome assembly of Pristionchus species.</title>
        <authorList>
            <person name="Yoshida K."/>
            <person name="Sommer R.J."/>
        </authorList>
    </citation>
    <scope>NUCLEOTIDE SEQUENCE</scope>
    <source>
        <strain evidence="2">RS5133</strain>
    </source>
</reference>
<feature type="non-terminal residue" evidence="2">
    <location>
        <position position="1"/>
    </location>
</feature>
<accession>A0AAV5UY00</accession>
<sequence length="69" mass="7800">PLILFISSSSDGSLFSFLHSNLHCPSHILHNNTMESTSVERQSSHYEFDSNKREDAIRAAHHPHDNSGR</sequence>
<protein>
    <submittedName>
        <fullName evidence="2">Uncharacterized protein</fullName>
    </submittedName>
</protein>
<dbReference type="Proteomes" id="UP001432322">
    <property type="component" value="Unassembled WGS sequence"/>
</dbReference>
<gene>
    <name evidence="2" type="ORF">PFISCL1PPCAC_2335</name>
</gene>
<dbReference type="EMBL" id="BTSY01000001">
    <property type="protein sequence ID" value="GMT11038.1"/>
    <property type="molecule type" value="Genomic_DNA"/>
</dbReference>
<keyword evidence="3" id="KW-1185">Reference proteome</keyword>
<evidence type="ECO:0000313" key="3">
    <source>
        <dbReference type="Proteomes" id="UP001432322"/>
    </source>
</evidence>
<dbReference type="AlphaFoldDB" id="A0AAV5UY00"/>
<feature type="region of interest" description="Disordered" evidence="1">
    <location>
        <begin position="36"/>
        <end position="69"/>
    </location>
</feature>
<proteinExistence type="predicted"/>